<protein>
    <submittedName>
        <fullName evidence="1">Uncharacterized protein</fullName>
    </submittedName>
</protein>
<organism evidence="1">
    <name type="scientific">Arundo donax</name>
    <name type="common">Giant reed</name>
    <name type="synonym">Donax arundinaceus</name>
    <dbReference type="NCBI Taxonomy" id="35708"/>
    <lineage>
        <taxon>Eukaryota</taxon>
        <taxon>Viridiplantae</taxon>
        <taxon>Streptophyta</taxon>
        <taxon>Embryophyta</taxon>
        <taxon>Tracheophyta</taxon>
        <taxon>Spermatophyta</taxon>
        <taxon>Magnoliopsida</taxon>
        <taxon>Liliopsida</taxon>
        <taxon>Poales</taxon>
        <taxon>Poaceae</taxon>
        <taxon>PACMAD clade</taxon>
        <taxon>Arundinoideae</taxon>
        <taxon>Arundineae</taxon>
        <taxon>Arundo</taxon>
    </lineage>
</organism>
<name>A0A0A9HH22_ARUDO</name>
<dbReference type="EMBL" id="GBRH01163765">
    <property type="protein sequence ID" value="JAE34131.1"/>
    <property type="molecule type" value="Transcribed_RNA"/>
</dbReference>
<evidence type="ECO:0000313" key="1">
    <source>
        <dbReference type="EMBL" id="JAE34131.1"/>
    </source>
</evidence>
<sequence length="67" mass="7446">MFQRFCSGASWRSRGDDDDRKILRSWKPLIKEKIKRLTAAWDTGGKSDGVTTASRALSLSLSTSIEG</sequence>
<accession>A0A0A9HH22</accession>
<reference evidence="1" key="1">
    <citation type="submission" date="2014-09" db="EMBL/GenBank/DDBJ databases">
        <authorList>
            <person name="Magalhaes I.L.F."/>
            <person name="Oliveira U."/>
            <person name="Santos F.R."/>
            <person name="Vidigal T.H.D.A."/>
            <person name="Brescovit A.D."/>
            <person name="Santos A.J."/>
        </authorList>
    </citation>
    <scope>NUCLEOTIDE SEQUENCE</scope>
    <source>
        <tissue evidence="1">Shoot tissue taken approximately 20 cm above the soil surface</tissue>
    </source>
</reference>
<proteinExistence type="predicted"/>
<dbReference type="AlphaFoldDB" id="A0A0A9HH22"/>
<reference evidence="1" key="2">
    <citation type="journal article" date="2015" name="Data Brief">
        <title>Shoot transcriptome of the giant reed, Arundo donax.</title>
        <authorList>
            <person name="Barrero R.A."/>
            <person name="Guerrero F.D."/>
            <person name="Moolhuijzen P."/>
            <person name="Goolsby J.A."/>
            <person name="Tidwell J."/>
            <person name="Bellgard S.E."/>
            <person name="Bellgard M.I."/>
        </authorList>
    </citation>
    <scope>NUCLEOTIDE SEQUENCE</scope>
    <source>
        <tissue evidence="1">Shoot tissue taken approximately 20 cm above the soil surface</tissue>
    </source>
</reference>